<evidence type="ECO:0000256" key="12">
    <source>
        <dbReference type="ARBA" id="ARBA00023267"/>
    </source>
</evidence>
<comment type="cofactor">
    <cofactor evidence="1">
        <name>biotin</name>
        <dbReference type="ChEBI" id="CHEBI:57586"/>
    </cofactor>
</comment>
<dbReference type="InterPro" id="IPR000089">
    <property type="entry name" value="Biotin_lipoyl"/>
</dbReference>
<evidence type="ECO:0000259" key="17">
    <source>
        <dbReference type="PROSITE" id="PS50979"/>
    </source>
</evidence>
<comment type="pathway">
    <text evidence="2">Metabolic intermediate metabolism; propanoyl-CoA degradation; succinyl-CoA from propanoyl-CoA: step 1/3.</text>
</comment>
<evidence type="ECO:0000256" key="5">
    <source>
        <dbReference type="ARBA" id="ARBA00022723"/>
    </source>
</evidence>
<dbReference type="GO" id="GO:0005524">
    <property type="term" value="F:ATP binding"/>
    <property type="evidence" value="ECO:0007669"/>
    <property type="project" value="UniProtKB-UniRule"/>
</dbReference>
<evidence type="ECO:0000256" key="1">
    <source>
        <dbReference type="ARBA" id="ARBA00001953"/>
    </source>
</evidence>
<dbReference type="CDD" id="cd06850">
    <property type="entry name" value="biotinyl_domain"/>
    <property type="match status" value="1"/>
</dbReference>
<dbReference type="GO" id="GO:0046872">
    <property type="term" value="F:metal ion binding"/>
    <property type="evidence" value="ECO:0007669"/>
    <property type="project" value="UniProtKB-KW"/>
</dbReference>
<keyword evidence="8" id="KW-0460">Magnesium</keyword>
<evidence type="ECO:0000259" key="16">
    <source>
        <dbReference type="PROSITE" id="PS50975"/>
    </source>
</evidence>
<dbReference type="GO" id="GO:0016042">
    <property type="term" value="P:lipid catabolic process"/>
    <property type="evidence" value="ECO:0007669"/>
    <property type="project" value="UniProtKB-KW"/>
</dbReference>
<dbReference type="InterPro" id="IPR005481">
    <property type="entry name" value="BC-like_N"/>
</dbReference>
<dbReference type="InterPro" id="IPR016185">
    <property type="entry name" value="PreATP-grasp_dom_sf"/>
</dbReference>
<comment type="caution">
    <text evidence="18">The sequence shown here is derived from an EMBL/GenBank/DDBJ whole genome shotgun (WGS) entry which is preliminary data.</text>
</comment>
<name>A0AAV7YYT5_9EUKA</name>
<dbReference type="Gene3D" id="2.40.50.100">
    <property type="match status" value="1"/>
</dbReference>
<dbReference type="EC" id="6.4.1.3" evidence="3"/>
<feature type="domain" description="Biotin carboxylation" evidence="17">
    <location>
        <begin position="11"/>
        <end position="456"/>
    </location>
</feature>
<dbReference type="PROSITE" id="PS50975">
    <property type="entry name" value="ATP_GRASP"/>
    <property type="match status" value="1"/>
</dbReference>
<keyword evidence="12" id="KW-0092">Biotin</keyword>
<dbReference type="InterPro" id="IPR005482">
    <property type="entry name" value="Biotin_COase_C"/>
</dbReference>
<keyword evidence="9" id="KW-0442">Lipid degradation</keyword>
<dbReference type="Gene3D" id="3.30.470.20">
    <property type="entry name" value="ATP-grasp fold, B domain"/>
    <property type="match status" value="1"/>
</dbReference>
<dbReference type="Pfam" id="PF02785">
    <property type="entry name" value="Biotin_carb_C"/>
    <property type="match status" value="1"/>
</dbReference>
<organism evidence="18 19">
    <name type="scientific">Anaeramoeba flamelloides</name>
    <dbReference type="NCBI Taxonomy" id="1746091"/>
    <lineage>
        <taxon>Eukaryota</taxon>
        <taxon>Metamonada</taxon>
        <taxon>Anaeramoebidae</taxon>
        <taxon>Anaeramoeba</taxon>
    </lineage>
</organism>
<keyword evidence="4" id="KW-0436">Ligase</keyword>
<keyword evidence="11" id="KW-0464">Manganese</keyword>
<feature type="domain" description="ATP-grasp" evidence="16">
    <location>
        <begin position="130"/>
        <end position="327"/>
    </location>
</feature>
<dbReference type="SUPFAM" id="SSF56059">
    <property type="entry name" value="Glutathione synthetase ATP-binding domain-like"/>
    <property type="match status" value="1"/>
</dbReference>
<evidence type="ECO:0000313" key="19">
    <source>
        <dbReference type="Proteomes" id="UP001146793"/>
    </source>
</evidence>
<keyword evidence="6 14" id="KW-0547">Nucleotide-binding</keyword>
<dbReference type="Gene3D" id="3.30.700.30">
    <property type="match status" value="1"/>
</dbReference>
<dbReference type="PROSITE" id="PS50979">
    <property type="entry name" value="BC"/>
    <property type="match status" value="1"/>
</dbReference>
<dbReference type="GO" id="GO:0004658">
    <property type="term" value="F:propionyl-CoA carboxylase activity"/>
    <property type="evidence" value="ECO:0007669"/>
    <property type="project" value="UniProtKB-EC"/>
</dbReference>
<dbReference type="FunFam" id="3.40.50.20:FF:000010">
    <property type="entry name" value="Propionyl-CoA carboxylase subunit alpha"/>
    <property type="match status" value="1"/>
</dbReference>
<accession>A0AAV7YYT5</accession>
<evidence type="ECO:0000259" key="15">
    <source>
        <dbReference type="PROSITE" id="PS50968"/>
    </source>
</evidence>
<evidence type="ECO:0000256" key="9">
    <source>
        <dbReference type="ARBA" id="ARBA00022963"/>
    </source>
</evidence>
<dbReference type="PROSITE" id="PS00867">
    <property type="entry name" value="CPSASE_2"/>
    <property type="match status" value="1"/>
</dbReference>
<evidence type="ECO:0000256" key="10">
    <source>
        <dbReference type="ARBA" id="ARBA00023098"/>
    </source>
</evidence>
<evidence type="ECO:0000256" key="3">
    <source>
        <dbReference type="ARBA" id="ARBA00013050"/>
    </source>
</evidence>
<dbReference type="InterPro" id="IPR005479">
    <property type="entry name" value="CPAse_ATP-bd"/>
</dbReference>
<comment type="catalytic activity">
    <reaction evidence="13">
        <text>propanoyl-CoA + hydrogencarbonate + ATP = (S)-methylmalonyl-CoA + ADP + phosphate + H(+)</text>
        <dbReference type="Rhea" id="RHEA:23720"/>
        <dbReference type="ChEBI" id="CHEBI:15378"/>
        <dbReference type="ChEBI" id="CHEBI:17544"/>
        <dbReference type="ChEBI" id="CHEBI:30616"/>
        <dbReference type="ChEBI" id="CHEBI:43474"/>
        <dbReference type="ChEBI" id="CHEBI:57327"/>
        <dbReference type="ChEBI" id="CHEBI:57392"/>
        <dbReference type="ChEBI" id="CHEBI:456216"/>
        <dbReference type="EC" id="6.4.1.3"/>
    </reaction>
    <physiologicalReaction direction="left-to-right" evidence="13">
        <dbReference type="Rhea" id="RHEA:23721"/>
    </physiologicalReaction>
</comment>
<dbReference type="GO" id="GO:0005739">
    <property type="term" value="C:mitochondrion"/>
    <property type="evidence" value="ECO:0007669"/>
    <property type="project" value="TreeGrafter"/>
</dbReference>
<evidence type="ECO:0000256" key="8">
    <source>
        <dbReference type="ARBA" id="ARBA00022842"/>
    </source>
</evidence>
<keyword evidence="5" id="KW-0479">Metal-binding</keyword>
<proteinExistence type="predicted"/>
<gene>
    <name evidence="18" type="ORF">M0812_02202</name>
</gene>
<evidence type="ECO:0000256" key="14">
    <source>
        <dbReference type="PROSITE-ProRule" id="PRU00409"/>
    </source>
</evidence>
<dbReference type="NCBIfam" id="NF006367">
    <property type="entry name" value="PRK08591.1"/>
    <property type="match status" value="1"/>
</dbReference>
<dbReference type="EMBL" id="JANTQA010000042">
    <property type="protein sequence ID" value="KAJ3435072.1"/>
    <property type="molecule type" value="Genomic_DNA"/>
</dbReference>
<dbReference type="Pfam" id="PF00289">
    <property type="entry name" value="Biotin_carb_N"/>
    <property type="match status" value="1"/>
</dbReference>
<dbReference type="InterPro" id="IPR001882">
    <property type="entry name" value="Biotin_BS"/>
</dbReference>
<dbReference type="SUPFAM" id="SSF51246">
    <property type="entry name" value="Rudiment single hybrid motif"/>
    <property type="match status" value="1"/>
</dbReference>
<evidence type="ECO:0000256" key="4">
    <source>
        <dbReference type="ARBA" id="ARBA00022598"/>
    </source>
</evidence>
<evidence type="ECO:0000313" key="18">
    <source>
        <dbReference type="EMBL" id="KAJ3435072.1"/>
    </source>
</evidence>
<feature type="domain" description="Lipoyl-binding" evidence="15">
    <location>
        <begin position="596"/>
        <end position="672"/>
    </location>
</feature>
<dbReference type="FunFam" id="3.30.1490.20:FF:000003">
    <property type="entry name" value="acetyl-CoA carboxylase isoform X1"/>
    <property type="match status" value="1"/>
</dbReference>
<dbReference type="PANTHER" id="PTHR18866">
    <property type="entry name" value="CARBOXYLASE:PYRUVATE/ACETYL-COA/PROPIONYL-COA CARBOXYLASE"/>
    <property type="match status" value="1"/>
</dbReference>
<dbReference type="PROSITE" id="PS00866">
    <property type="entry name" value="CPSASE_1"/>
    <property type="match status" value="1"/>
</dbReference>
<dbReference type="Proteomes" id="UP001146793">
    <property type="component" value="Unassembled WGS sequence"/>
</dbReference>
<evidence type="ECO:0000256" key="7">
    <source>
        <dbReference type="ARBA" id="ARBA00022840"/>
    </source>
</evidence>
<keyword evidence="10" id="KW-0443">Lipid metabolism</keyword>
<dbReference type="Pfam" id="PF18140">
    <property type="entry name" value="PCC_BT"/>
    <property type="match status" value="1"/>
</dbReference>
<evidence type="ECO:0000256" key="6">
    <source>
        <dbReference type="ARBA" id="ARBA00022741"/>
    </source>
</evidence>
<dbReference type="InterPro" id="IPR050856">
    <property type="entry name" value="Biotin_carboxylase_complex"/>
</dbReference>
<dbReference type="InterPro" id="IPR011761">
    <property type="entry name" value="ATP-grasp"/>
</dbReference>
<protein>
    <recommendedName>
        <fullName evidence="3">propionyl-CoA carboxylase</fullName>
        <ecNumber evidence="3">6.4.1.3</ecNumber>
    </recommendedName>
</protein>
<dbReference type="Pfam" id="PF00364">
    <property type="entry name" value="Biotin_lipoyl"/>
    <property type="match status" value="1"/>
</dbReference>
<reference evidence="18" key="1">
    <citation type="submission" date="2022-08" db="EMBL/GenBank/DDBJ databases">
        <title>Novel sulphate-reducing endosymbionts in the free-living metamonad Anaeramoeba.</title>
        <authorList>
            <person name="Jerlstrom-Hultqvist J."/>
            <person name="Cepicka I."/>
            <person name="Gallot-Lavallee L."/>
            <person name="Salas-Leiva D."/>
            <person name="Curtis B.A."/>
            <person name="Zahonova K."/>
            <person name="Pipaliya S."/>
            <person name="Dacks J."/>
            <person name="Roger A.J."/>
        </authorList>
    </citation>
    <scope>NUCLEOTIDE SEQUENCE</scope>
    <source>
        <strain evidence="18">Busselton2</strain>
    </source>
</reference>
<dbReference type="InterPro" id="IPR011764">
    <property type="entry name" value="Biotin_carboxylation_dom"/>
</dbReference>
<dbReference type="SUPFAM" id="SSF52440">
    <property type="entry name" value="PreATP-grasp domain"/>
    <property type="match status" value="1"/>
</dbReference>
<dbReference type="PROSITE" id="PS00188">
    <property type="entry name" value="BIOTIN"/>
    <property type="match status" value="1"/>
</dbReference>
<dbReference type="InterPro" id="IPR011053">
    <property type="entry name" value="Single_hybrid_motif"/>
</dbReference>
<dbReference type="AlphaFoldDB" id="A0AAV7YYT5"/>
<dbReference type="PROSITE" id="PS50968">
    <property type="entry name" value="BIOTINYL_LIPOYL"/>
    <property type="match status" value="1"/>
</dbReference>
<dbReference type="PANTHER" id="PTHR18866:SF33">
    <property type="entry name" value="METHYLCROTONOYL-COA CARBOXYLASE SUBUNIT ALPHA, MITOCHONDRIAL-RELATED"/>
    <property type="match status" value="1"/>
</dbReference>
<dbReference type="InterPro" id="IPR011054">
    <property type="entry name" value="Rudment_hybrid_motif"/>
</dbReference>
<evidence type="ECO:0000256" key="13">
    <source>
        <dbReference type="ARBA" id="ARBA00049495"/>
    </source>
</evidence>
<keyword evidence="7 14" id="KW-0067">ATP-binding</keyword>
<evidence type="ECO:0000256" key="11">
    <source>
        <dbReference type="ARBA" id="ARBA00023211"/>
    </source>
</evidence>
<sequence length="673" mass="75806">MLRTFTSNKPVFDKILVANRGEIACRVMKTAKRMGIKTVAVYSDADENSLHVKSADEAVYLGPPPSNQSYLLDDKIIEAALKTGAQAIHPGYGFLSEKESFSNLVTNNGLAFIGPRGDAIRDMGCKIASKKIAKDAGVTTIPGYIGEVHDLDRVIEIAHEIGYPIMIKAAGGGGGKGMRIAWNDEEAREGFRLSKDEAMSAFGDDRILIERYIDNPRHIEIQVLADKYGNCVYVNERECSIQRRNQKVIEEAPSVFLDEKTRKLMGEQACSLSRAVGYDSAGTVEFIVDPKKNFFFLEMNTRLQVEHPVTELTTGLDLVEHMIRVAGGEKLSVTQDDIKIKGWAMESRVYAEDPFRNFLPSIGTLTRYVQPTGEKVRIDTGVVEGSEISMYYDPLISKLCTYGETRLEAIKNMEEALDSYVIEGVGHNIPFLRAILGQERYRTGNLTTKYIAEEWPEGFKGIILNENQKDDLAVFTTAIHILRNKRDATINNKMNNYEYKFDKFVTELMEKDYKICVKEIENGFSFNVNGKDIEMTDICWKPEQPIFKAKLNGEKKICQMINILPEGYGMRFFGTMFKVAVRTPQQAELFKHMPEPIVIDYSKYLCAPMPGMIFSITDKKVGDKVTEGEELCVIEAMKMQNMLKAPKDTVIKKIRVKQGENVGVDAILIEYED</sequence>
<dbReference type="SUPFAM" id="SSF51230">
    <property type="entry name" value="Single hybrid motif"/>
    <property type="match status" value="1"/>
</dbReference>
<dbReference type="FunFam" id="3.30.470.20:FF:000028">
    <property type="entry name" value="Methylcrotonoyl-CoA carboxylase subunit alpha, mitochondrial"/>
    <property type="match status" value="1"/>
</dbReference>
<evidence type="ECO:0000256" key="2">
    <source>
        <dbReference type="ARBA" id="ARBA00005060"/>
    </source>
</evidence>
<dbReference type="SMART" id="SM00878">
    <property type="entry name" value="Biotin_carb_C"/>
    <property type="match status" value="1"/>
</dbReference>
<dbReference type="Pfam" id="PF02786">
    <property type="entry name" value="CPSase_L_D2"/>
    <property type="match status" value="1"/>
</dbReference>
<dbReference type="InterPro" id="IPR041265">
    <property type="entry name" value="PCC_BT"/>
</dbReference>